<keyword evidence="2" id="KW-1185">Reference proteome</keyword>
<sequence>MFSEIYYLVRSQTDGRYLTAHPNSEGVSYVVMFREHSDALSYLNTHAGELANRFGVESIAGSQLKALLKRWGFGGVAMVTDPLLPKIEFLQQG</sequence>
<reference evidence="1 2" key="1">
    <citation type="submission" date="2017-08" db="EMBL/GenBank/DDBJ databases">
        <title>Genomes of Fischerella (Mastigocladus) sp. strains.</title>
        <authorList>
            <person name="Miller S.R."/>
        </authorList>
    </citation>
    <scope>NUCLEOTIDE SEQUENCE [LARGE SCALE GENOMIC DNA]</scope>
    <source>
        <strain evidence="1 2">CCMEE 5323</strain>
    </source>
</reference>
<gene>
    <name evidence="1" type="ORF">CEN44_14490</name>
</gene>
<dbReference type="EMBL" id="NRQW01000317">
    <property type="protein sequence ID" value="PLZ88833.1"/>
    <property type="molecule type" value="Genomic_DNA"/>
</dbReference>
<name>A0A2N6K1W7_FISMU</name>
<accession>A0A2N6K1W7</accession>
<evidence type="ECO:0000313" key="1">
    <source>
        <dbReference type="EMBL" id="PLZ88833.1"/>
    </source>
</evidence>
<dbReference type="Proteomes" id="UP000235036">
    <property type="component" value="Unassembled WGS sequence"/>
</dbReference>
<dbReference type="RefSeq" id="WP_016866811.1">
    <property type="nucleotide sequence ID" value="NZ_CAWNVR010000419.1"/>
</dbReference>
<proteinExistence type="predicted"/>
<dbReference type="AlphaFoldDB" id="A0A2N6K1W7"/>
<comment type="caution">
    <text evidence="1">The sequence shown here is derived from an EMBL/GenBank/DDBJ whole genome shotgun (WGS) entry which is preliminary data.</text>
</comment>
<protein>
    <submittedName>
        <fullName evidence="1">Uncharacterized protein</fullName>
    </submittedName>
</protein>
<organism evidence="1 2">
    <name type="scientific">Fischerella muscicola CCMEE 5323</name>
    <dbReference type="NCBI Taxonomy" id="2019572"/>
    <lineage>
        <taxon>Bacteria</taxon>
        <taxon>Bacillati</taxon>
        <taxon>Cyanobacteriota</taxon>
        <taxon>Cyanophyceae</taxon>
        <taxon>Nostocales</taxon>
        <taxon>Hapalosiphonaceae</taxon>
        <taxon>Fischerella</taxon>
    </lineage>
</organism>
<evidence type="ECO:0000313" key="2">
    <source>
        <dbReference type="Proteomes" id="UP000235036"/>
    </source>
</evidence>